<proteinExistence type="predicted"/>
<evidence type="ECO:0000256" key="1">
    <source>
        <dbReference type="SAM" id="MobiDB-lite"/>
    </source>
</evidence>
<comment type="caution">
    <text evidence="2">The sequence shown here is derived from an EMBL/GenBank/DDBJ whole genome shotgun (WGS) entry which is preliminary data.</text>
</comment>
<evidence type="ECO:0000313" key="2">
    <source>
        <dbReference type="EMBL" id="KAJ7769930.1"/>
    </source>
</evidence>
<feature type="region of interest" description="Disordered" evidence="1">
    <location>
        <begin position="517"/>
        <end position="560"/>
    </location>
</feature>
<organism evidence="2 3">
    <name type="scientific">Mycena metata</name>
    <dbReference type="NCBI Taxonomy" id="1033252"/>
    <lineage>
        <taxon>Eukaryota</taxon>
        <taxon>Fungi</taxon>
        <taxon>Dikarya</taxon>
        <taxon>Basidiomycota</taxon>
        <taxon>Agaricomycotina</taxon>
        <taxon>Agaricomycetes</taxon>
        <taxon>Agaricomycetidae</taxon>
        <taxon>Agaricales</taxon>
        <taxon>Marasmiineae</taxon>
        <taxon>Mycenaceae</taxon>
        <taxon>Mycena</taxon>
    </lineage>
</organism>
<feature type="compositionally biased region" description="Pro residues" evidence="1">
    <location>
        <begin position="542"/>
        <end position="557"/>
    </location>
</feature>
<reference evidence="2" key="1">
    <citation type="submission" date="2023-03" db="EMBL/GenBank/DDBJ databases">
        <title>Massive genome expansion in bonnet fungi (Mycena s.s.) driven by repeated elements and novel gene families across ecological guilds.</title>
        <authorList>
            <consortium name="Lawrence Berkeley National Laboratory"/>
            <person name="Harder C.B."/>
            <person name="Miyauchi S."/>
            <person name="Viragh M."/>
            <person name="Kuo A."/>
            <person name="Thoen E."/>
            <person name="Andreopoulos B."/>
            <person name="Lu D."/>
            <person name="Skrede I."/>
            <person name="Drula E."/>
            <person name="Henrissat B."/>
            <person name="Morin E."/>
            <person name="Kohler A."/>
            <person name="Barry K."/>
            <person name="LaButti K."/>
            <person name="Morin E."/>
            <person name="Salamov A."/>
            <person name="Lipzen A."/>
            <person name="Mereny Z."/>
            <person name="Hegedus B."/>
            <person name="Baldrian P."/>
            <person name="Stursova M."/>
            <person name="Weitz H."/>
            <person name="Taylor A."/>
            <person name="Grigoriev I.V."/>
            <person name="Nagy L.G."/>
            <person name="Martin F."/>
            <person name="Kauserud H."/>
        </authorList>
    </citation>
    <scope>NUCLEOTIDE SEQUENCE</scope>
    <source>
        <strain evidence="2">CBHHK182m</strain>
    </source>
</reference>
<name>A0AAD7NPS3_9AGAR</name>
<dbReference type="AlphaFoldDB" id="A0AAD7NPS3"/>
<evidence type="ECO:0000313" key="3">
    <source>
        <dbReference type="Proteomes" id="UP001215598"/>
    </source>
</evidence>
<accession>A0AAD7NPS3</accession>
<sequence length="650" mass="69168">MFDFLANICNVASCSGSLPQRLHRKLLYDSSGILDEYVPSCFARRFVRCSLNTNLKTAKRLPGEDTEAVYWDKKSTVYPQCRSRGNSFTYIGASTSEPKVSELGAEKPILESLMLAKANGLRPFGHPPNLTRRRVLHPNYLTSRYHEFNLGPFQRPLATRSDSTRRRGGHSTITPVDGVLEAYSIRTKLALASPEDVHALVISGGNMLIKVLPLAVASRTVGERPAGHCKAIQDAVFSTEMKAAVMERADIYETSIEIRRAAWSDAMHIFFAALCGYGGIAAGVAWFDAVLGPAVSAADAVYLTFAVPLESAALSQGDQATTTPSHHQALALLLPSTSSSLASPSEKALGNKFEGEDSPSSSSSHAQVAPAGTGKDDNREVDAAAPLPAEAAEEKAEEDGQELQSVGGDAAAPPRIKRLVKSVAGVLIDEGHGFFHDAFPDGVQALAAEGAVAFVSGVWSALASNAPRGQKRKADIAAGTGPFQRRRIQGERRPTRVLRPCRAQATTPTLRLCHHAKPAPSAPTLAAPPPAHGSAPDAFRAPTPPTAQPSAPEPGPSAPVRARRARVPFDTLNVTSPRSGPSVLGAVRTIEAGLSGAASAPTTATPGAYTLFRIRVYHDYRLYCDECIATGWRFVEDVAGASESEEAERE</sequence>
<keyword evidence="3" id="KW-1185">Reference proteome</keyword>
<dbReference type="Proteomes" id="UP001215598">
    <property type="component" value="Unassembled WGS sequence"/>
</dbReference>
<dbReference type="EMBL" id="JARKIB010000017">
    <property type="protein sequence ID" value="KAJ7769930.1"/>
    <property type="molecule type" value="Genomic_DNA"/>
</dbReference>
<gene>
    <name evidence="2" type="ORF">B0H16DRAFT_1686033</name>
</gene>
<feature type="compositionally biased region" description="Low complexity" evidence="1">
    <location>
        <begin position="339"/>
        <end position="348"/>
    </location>
</feature>
<feature type="region of interest" description="Disordered" evidence="1">
    <location>
        <begin position="339"/>
        <end position="410"/>
    </location>
</feature>
<protein>
    <submittedName>
        <fullName evidence="2">Uncharacterized protein</fullName>
    </submittedName>
</protein>